<dbReference type="NCBIfam" id="NF005743">
    <property type="entry name" value="PRK07567.1"/>
    <property type="match status" value="1"/>
</dbReference>
<dbReference type="PROSITE" id="PS51273">
    <property type="entry name" value="GATASE_TYPE_1"/>
    <property type="match status" value="1"/>
</dbReference>
<organism evidence="2 3">
    <name type="scientific">Maribacter arenosus</name>
    <dbReference type="NCBI Taxonomy" id="1854708"/>
    <lineage>
        <taxon>Bacteria</taxon>
        <taxon>Pseudomonadati</taxon>
        <taxon>Bacteroidota</taxon>
        <taxon>Flavobacteriia</taxon>
        <taxon>Flavobacteriales</taxon>
        <taxon>Flavobacteriaceae</taxon>
        <taxon>Maribacter</taxon>
    </lineage>
</organism>
<dbReference type="Gene3D" id="3.40.50.880">
    <property type="match status" value="1"/>
</dbReference>
<dbReference type="InterPro" id="IPR044992">
    <property type="entry name" value="ChyE-like"/>
</dbReference>
<dbReference type="InterPro" id="IPR017926">
    <property type="entry name" value="GATASE"/>
</dbReference>
<comment type="caution">
    <text evidence="2">The sequence shown here is derived from an EMBL/GenBank/DDBJ whole genome shotgun (WGS) entry which is preliminary data.</text>
</comment>
<evidence type="ECO:0000313" key="3">
    <source>
        <dbReference type="Proteomes" id="UP000598350"/>
    </source>
</evidence>
<dbReference type="SUPFAM" id="SSF52317">
    <property type="entry name" value="Class I glutamine amidotransferase-like"/>
    <property type="match status" value="1"/>
</dbReference>
<dbReference type="InterPro" id="IPR029062">
    <property type="entry name" value="Class_I_gatase-like"/>
</dbReference>
<name>A0ABR7VDK9_9FLAO</name>
<gene>
    <name evidence="2" type="ORF">HPE63_10130</name>
</gene>
<evidence type="ECO:0000313" key="2">
    <source>
        <dbReference type="EMBL" id="MBD0851026.1"/>
    </source>
</evidence>
<accession>A0ABR7VDK9</accession>
<dbReference type="PANTHER" id="PTHR42695">
    <property type="entry name" value="GLUTAMINE AMIDOTRANSFERASE YLR126C-RELATED"/>
    <property type="match status" value="1"/>
</dbReference>
<dbReference type="PANTHER" id="PTHR42695:SF5">
    <property type="entry name" value="GLUTAMINE AMIDOTRANSFERASE YLR126C-RELATED"/>
    <property type="match status" value="1"/>
</dbReference>
<evidence type="ECO:0000259" key="1">
    <source>
        <dbReference type="Pfam" id="PF00117"/>
    </source>
</evidence>
<dbReference type="RefSeq" id="WP_188314147.1">
    <property type="nucleotide sequence ID" value="NZ_JABTCG010000003.1"/>
</dbReference>
<dbReference type="Pfam" id="PF00117">
    <property type="entry name" value="GATase"/>
    <property type="match status" value="1"/>
</dbReference>
<keyword evidence="3" id="KW-1185">Reference proteome</keyword>
<proteinExistence type="predicted"/>
<protein>
    <submittedName>
        <fullName evidence="2">Glutamine amidotransferase</fullName>
    </submittedName>
</protein>
<dbReference type="Proteomes" id="UP000598350">
    <property type="component" value="Unassembled WGS sequence"/>
</dbReference>
<keyword evidence="2" id="KW-0315">Glutamine amidotransferase</keyword>
<dbReference type="CDD" id="cd01741">
    <property type="entry name" value="GATase1_1"/>
    <property type="match status" value="1"/>
</dbReference>
<sequence length="244" mass="26900">MKKFLILQMRPEDETAESEFRAILRVGQLASDEVHRVRLEKGIPTVDLEDYSAIIAGGSPFDISTPEPLKSPIQKNIEAFFNSLFDKVVACDFPFLGACSGNGALGSYCGASISTTYAEPIGSVMLQITGEGAKDPLLMDLPRTFSALVGHKEACDDLPPGAVLLATSTSCPVQMFRVKQHIYATQFHPEADADEFIVRVHTYKDYGYFPPEEAESLIASIRNLKAPIPKEILKRFVAQYKNHD</sequence>
<reference evidence="2 3" key="1">
    <citation type="submission" date="2020-05" db="EMBL/GenBank/DDBJ databases">
        <title>The draft genome sequence of Maribacter arenosus CAU 1321.</title>
        <authorList>
            <person name="Mu L."/>
        </authorList>
    </citation>
    <scope>NUCLEOTIDE SEQUENCE [LARGE SCALE GENOMIC DNA]</scope>
    <source>
        <strain evidence="2 3">CAU 1321</strain>
    </source>
</reference>
<dbReference type="EMBL" id="JABTCG010000003">
    <property type="protein sequence ID" value="MBD0851026.1"/>
    <property type="molecule type" value="Genomic_DNA"/>
</dbReference>
<feature type="domain" description="Glutamine amidotransferase" evidence="1">
    <location>
        <begin position="84"/>
        <end position="193"/>
    </location>
</feature>